<protein>
    <submittedName>
        <fullName evidence="1">Polysialyltransferase family glycosyltransferase</fullName>
    </submittedName>
</protein>
<dbReference type="Pfam" id="PF07388">
    <property type="entry name" value="A-2_8-polyST"/>
    <property type="match status" value="1"/>
</dbReference>
<dbReference type="RefSeq" id="WP_378293097.1">
    <property type="nucleotide sequence ID" value="NZ_JBHULE010000019.1"/>
</dbReference>
<sequence>MKKINYIILIVTPFHKKVVFHLFPDLLNREDVLILFSEYVDFDRRYLTFERLKSYGFSRRELFNNPFGLLKSTLHKVNSIKQEIKLLKKKYAFSNELKVLICSDKDIFTQILINKTISKNYPNRRLIAIEEGIGFYSKIKFKDLLLSFSYKMITPILFGIRLHYFKRLGCHPKINDIYLRVPELLDKKRKNLNYIKFFLNTSSNDKRTPSKGTCLLYSFPEQDSKQRVEVKINIIKIIAGYLDQKGKKLVIKPHPRENSEVLISELSEIKNVTILDKSVSGEEIDYFEYEQIFNFFSSIIIDILDKKYPPNKLITIGSRKKCPIEFSEEMKYIPINKFSTDQIEN</sequence>
<evidence type="ECO:0000313" key="1">
    <source>
        <dbReference type="EMBL" id="MFD2563562.1"/>
    </source>
</evidence>
<dbReference type="Proteomes" id="UP001597319">
    <property type="component" value="Unassembled WGS sequence"/>
</dbReference>
<comment type="caution">
    <text evidence="1">The sequence shown here is derived from an EMBL/GenBank/DDBJ whole genome shotgun (WGS) entry which is preliminary data.</text>
</comment>
<name>A0ABW5LF87_9FLAO</name>
<dbReference type="Gene3D" id="3.40.50.11110">
    <property type="entry name" value="Sialyltransferase, C-terminal GT-B Rossman nucleotide-binding domain"/>
    <property type="match status" value="1"/>
</dbReference>
<gene>
    <name evidence="1" type="ORF">ACFSR1_12860</name>
</gene>
<keyword evidence="2" id="KW-1185">Reference proteome</keyword>
<reference evidence="2" key="1">
    <citation type="journal article" date="2019" name="Int. J. Syst. Evol. Microbiol.">
        <title>The Global Catalogue of Microorganisms (GCM) 10K type strain sequencing project: providing services to taxonomists for standard genome sequencing and annotation.</title>
        <authorList>
            <consortium name="The Broad Institute Genomics Platform"/>
            <consortium name="The Broad Institute Genome Sequencing Center for Infectious Disease"/>
            <person name="Wu L."/>
            <person name="Ma J."/>
        </authorList>
    </citation>
    <scope>NUCLEOTIDE SEQUENCE [LARGE SCALE GENOMIC DNA]</scope>
    <source>
        <strain evidence="2">KCTC 52274</strain>
    </source>
</reference>
<accession>A0ABW5LF87</accession>
<dbReference type="EMBL" id="JBHULE010000019">
    <property type="protein sequence ID" value="MFD2563562.1"/>
    <property type="molecule type" value="Genomic_DNA"/>
</dbReference>
<dbReference type="InterPro" id="IPR010866">
    <property type="entry name" value="A-2_8-polyST"/>
</dbReference>
<evidence type="ECO:0000313" key="2">
    <source>
        <dbReference type="Proteomes" id="UP001597319"/>
    </source>
</evidence>
<proteinExistence type="predicted"/>
<organism evidence="1 2">
    <name type="scientific">Aquimarina rubra</name>
    <dbReference type="NCBI Taxonomy" id="1920033"/>
    <lineage>
        <taxon>Bacteria</taxon>
        <taxon>Pseudomonadati</taxon>
        <taxon>Bacteroidota</taxon>
        <taxon>Flavobacteriia</taxon>
        <taxon>Flavobacteriales</taxon>
        <taxon>Flavobacteriaceae</taxon>
        <taxon>Aquimarina</taxon>
    </lineage>
</organism>